<evidence type="ECO:0000313" key="6">
    <source>
        <dbReference type="EMBL" id="KAK6321353.1"/>
    </source>
</evidence>
<feature type="region of interest" description="Disordered" evidence="3">
    <location>
        <begin position="1185"/>
        <end position="1218"/>
    </location>
</feature>
<dbReference type="PANTHER" id="PTHR15885:SF1">
    <property type="entry name" value="COILED-COIL DOMAIN-CONTAINING PROTEIN 174"/>
    <property type="match status" value="1"/>
</dbReference>
<evidence type="ECO:0000259" key="5">
    <source>
        <dbReference type="Pfam" id="PF25449"/>
    </source>
</evidence>
<evidence type="ECO:0008006" key="8">
    <source>
        <dbReference type="Google" id="ProtNLM"/>
    </source>
</evidence>
<feature type="domain" description="FAM194 C-terminal" evidence="4">
    <location>
        <begin position="721"/>
        <end position="856"/>
    </location>
</feature>
<dbReference type="Pfam" id="PF13300">
    <property type="entry name" value="DUF4078"/>
    <property type="match status" value="1"/>
</dbReference>
<keyword evidence="7" id="KW-1185">Reference proteome</keyword>
<dbReference type="InterPro" id="IPR025066">
    <property type="entry name" value="CCDC174-like"/>
</dbReference>
<keyword evidence="1 2" id="KW-0175">Coiled coil</keyword>
<reference evidence="6 7" key="1">
    <citation type="submission" date="2021-04" db="EMBL/GenBank/DDBJ databases">
        <authorList>
            <person name="De Guttry C."/>
            <person name="Zahm M."/>
            <person name="Klopp C."/>
            <person name="Cabau C."/>
            <person name="Louis A."/>
            <person name="Berthelot C."/>
            <person name="Parey E."/>
            <person name="Roest Crollius H."/>
            <person name="Montfort J."/>
            <person name="Robinson-Rechavi M."/>
            <person name="Bucao C."/>
            <person name="Bouchez O."/>
            <person name="Gislard M."/>
            <person name="Lluch J."/>
            <person name="Milhes M."/>
            <person name="Lampietro C."/>
            <person name="Lopez Roques C."/>
            <person name="Donnadieu C."/>
            <person name="Braasch I."/>
            <person name="Desvignes T."/>
            <person name="Postlethwait J."/>
            <person name="Bobe J."/>
            <person name="Wedekind C."/>
            <person name="Guiguen Y."/>
        </authorList>
    </citation>
    <scope>NUCLEOTIDE SEQUENCE [LARGE SCALE GENOMIC DNA]</scope>
    <source>
        <strain evidence="6">Cs_M1</strain>
        <tissue evidence="6">Blood</tissue>
    </source>
</reference>
<feature type="region of interest" description="Disordered" evidence="3">
    <location>
        <begin position="167"/>
        <end position="196"/>
    </location>
</feature>
<feature type="compositionally biased region" description="Basic and acidic residues" evidence="3">
    <location>
        <begin position="1201"/>
        <end position="1211"/>
    </location>
</feature>
<organism evidence="6 7">
    <name type="scientific">Coregonus suidteri</name>
    <dbReference type="NCBI Taxonomy" id="861788"/>
    <lineage>
        <taxon>Eukaryota</taxon>
        <taxon>Metazoa</taxon>
        <taxon>Chordata</taxon>
        <taxon>Craniata</taxon>
        <taxon>Vertebrata</taxon>
        <taxon>Euteleostomi</taxon>
        <taxon>Actinopterygii</taxon>
        <taxon>Neopterygii</taxon>
        <taxon>Teleostei</taxon>
        <taxon>Protacanthopterygii</taxon>
        <taxon>Salmoniformes</taxon>
        <taxon>Salmonidae</taxon>
        <taxon>Coregoninae</taxon>
        <taxon>Coregonus</taxon>
    </lineage>
</organism>
<evidence type="ECO:0000313" key="7">
    <source>
        <dbReference type="Proteomes" id="UP001356427"/>
    </source>
</evidence>
<dbReference type="GO" id="GO:0005634">
    <property type="term" value="C:nucleus"/>
    <property type="evidence" value="ECO:0007669"/>
    <property type="project" value="TreeGrafter"/>
</dbReference>
<proteinExistence type="predicted"/>
<dbReference type="EMBL" id="JAGTTL010000006">
    <property type="protein sequence ID" value="KAK6321353.1"/>
    <property type="molecule type" value="Genomic_DNA"/>
</dbReference>
<dbReference type="Pfam" id="PF25449">
    <property type="entry name" value="CCDC174_GRSR"/>
    <property type="match status" value="1"/>
</dbReference>
<feature type="region of interest" description="Disordered" evidence="3">
    <location>
        <begin position="202"/>
        <end position="221"/>
    </location>
</feature>
<evidence type="ECO:0000256" key="2">
    <source>
        <dbReference type="SAM" id="Coils"/>
    </source>
</evidence>
<feature type="domain" description="CCDC174 alpha/beta GRSR" evidence="5">
    <location>
        <begin position="151"/>
        <end position="180"/>
    </location>
</feature>
<dbReference type="InterPro" id="IPR057464">
    <property type="entry name" value="CCDC174_GRSR"/>
</dbReference>
<feature type="region of interest" description="Disordered" evidence="3">
    <location>
        <begin position="369"/>
        <end position="441"/>
    </location>
</feature>
<accession>A0AAN8M0Q0</accession>
<dbReference type="AlphaFoldDB" id="A0AAN8M0Q0"/>
<evidence type="ECO:0000256" key="3">
    <source>
        <dbReference type="SAM" id="MobiDB-lite"/>
    </source>
</evidence>
<gene>
    <name evidence="6" type="ORF">J4Q44_G00083290</name>
</gene>
<feature type="compositionally biased region" description="Basic and acidic residues" evidence="3">
    <location>
        <begin position="393"/>
        <end position="405"/>
    </location>
</feature>
<evidence type="ECO:0000256" key="1">
    <source>
        <dbReference type="ARBA" id="ARBA00023054"/>
    </source>
</evidence>
<feature type="region of interest" description="Disordered" evidence="3">
    <location>
        <begin position="34"/>
        <end position="60"/>
    </location>
</feature>
<dbReference type="Pfam" id="PF14977">
    <property type="entry name" value="FAM194"/>
    <property type="match status" value="1"/>
</dbReference>
<name>A0AAN8M0Q0_9TELE</name>
<dbReference type="Proteomes" id="UP001356427">
    <property type="component" value="Unassembled WGS sequence"/>
</dbReference>
<feature type="region of interest" description="Disordered" evidence="3">
    <location>
        <begin position="241"/>
        <end position="331"/>
    </location>
</feature>
<feature type="compositionally biased region" description="Basic residues" evidence="3">
    <location>
        <begin position="284"/>
        <end position="293"/>
    </location>
</feature>
<sequence>MDKRKKQYAVTASSLVDLKAELYRKQEQFKHEKLVQDAGTSAKAPKIKKPNVWSKQNEGVLERSQKDVELVAEEENNLDNAKRKLEEKAKLYEQMTKGDFPDEETEGLFLVDFTQKIIDKKRENHAQRESEREDKESSSPIPPPENPGEEWEDYVDALGRSRRCMKKDLPGFKKMDQDFQGKRRDPAEKDLLSEDMRRELQRQEWEREEEEAMNRPVGPIHYENIREQEARELGVGYFAFSQDQEQRRKQRETLDMLRDQTTDQRSKREQLKEKRKTLLDARLAKVRQRKMKKAKLDGTEDNQGAEHNQEEEEDLIGPLPPSDGAPEEAPAVKKVEVEIQERRDTKPGVPHVREWDKGKVDFFGEWTSRRRDERESEFAPPSAYFSNNKRQGYGKEAKREQDKPKMAFKWSEGQGGGRKEPPQAKPKISHSTSPPVCSPTSLPTSIHPTLILRRHLTNIGVVALALTRGPELQETDMDLKTFQRYTVEAPDLLEQIAQLLQECREKELLLPKGIRNLCALSWEELSDIPVDAKPFHQTRVSGRPPRPYPTQVALPPDTRHRMSIVTSQILLPTESSLFVRQPTARFSTLKFKKKFPVDRDNNSEKQISTCIPVTSTLRLYLEECLSHLSFSLMYKEVNSVPCTPRLHSRTLEVCYWAVNKLRPILDQIKEEHARLDSRGHTRPMVAQHYQDYKVLQLPQPAPAHAEDCLFPFIPNTKYLGYSVSPKLHYGLPDGTSYLYYPSGSVAVCQLPSAMPRGGVYTNIFSDSPYDILMASFKPSGHGVVYHTGKHRSSWVALLVGSLGGQQYTREGCLTKEWTFNPRSQNEVLHKYKVNENITLTFSNHLNMTLIFSVLAENDITLSLREVEPPVSSGREGPGQAGVESVEVEAYRAELQGIRKRVRDTALRWLQLYLVATGLSDEPLLPDYKSRPPKRKEAWTATPTVEEIPPTFVRPARLRRKVPRPATCSLHMSTPANLFRPALHRAKSAGLPCFSSLSALSPSETPPCPVVLRLLLLHSSQTPPTPQGCHCSTRLPLLSDLELELFLRAPWAPRGHILVVYVTSSLCPPPRGRNVEVILRRVHHRQVHASTNPCAKSSQDPFRLVKYDTDTATRLTQSSLPVLVQRHGVGPGTLLMYAGGKLIFGGSALNGYGFSKTNLLKQIAKTQSDYAKGNFLPHDYKLGSQGWEAKCPPQTEPAGPSKVDRQMKDRPLRSRSSCSHYKENRFPDKLLSRSLGGTALDFVVSSMSDRVCILAMQSKRRSIARPATTA</sequence>
<feature type="compositionally biased region" description="Basic and acidic residues" evidence="3">
    <location>
        <begin position="121"/>
        <end position="137"/>
    </location>
</feature>
<dbReference type="PANTHER" id="PTHR15885">
    <property type="entry name" value="COILED-COIL DOMAIN-CONTAINING PROTEIN 174"/>
    <property type="match status" value="1"/>
</dbReference>
<feature type="region of interest" description="Disordered" evidence="3">
    <location>
        <begin position="121"/>
        <end position="155"/>
    </location>
</feature>
<protein>
    <recommendedName>
        <fullName evidence="8">Coiled-coil domain-containing protein 174</fullName>
    </recommendedName>
</protein>
<comment type="caution">
    <text evidence="6">The sequence shown here is derived from an EMBL/GenBank/DDBJ whole genome shotgun (WGS) entry which is preliminary data.</text>
</comment>
<evidence type="ECO:0000259" key="4">
    <source>
        <dbReference type="Pfam" id="PF14977"/>
    </source>
</evidence>
<feature type="compositionally biased region" description="Polar residues" evidence="3">
    <location>
        <begin position="429"/>
        <end position="441"/>
    </location>
</feature>
<feature type="compositionally biased region" description="Basic and acidic residues" evidence="3">
    <location>
        <begin position="244"/>
        <end position="283"/>
    </location>
</feature>
<dbReference type="InterPro" id="IPR029281">
    <property type="entry name" value="FAM194_C"/>
</dbReference>
<feature type="coiled-coil region" evidence="2">
    <location>
        <begin position="64"/>
        <end position="98"/>
    </location>
</feature>